<protein>
    <submittedName>
        <fullName evidence="2">Uncharacterized protein</fullName>
    </submittedName>
</protein>
<dbReference type="SUPFAM" id="SSF52540">
    <property type="entry name" value="P-loop containing nucleoside triphosphate hydrolases"/>
    <property type="match status" value="1"/>
</dbReference>
<name>A0A5D0NQ42_9ACTN</name>
<organism evidence="2 3">
    <name type="scientific">Actinomadura chibensis</name>
    <dbReference type="NCBI Taxonomy" id="392828"/>
    <lineage>
        <taxon>Bacteria</taxon>
        <taxon>Bacillati</taxon>
        <taxon>Actinomycetota</taxon>
        <taxon>Actinomycetes</taxon>
        <taxon>Streptosporangiales</taxon>
        <taxon>Thermomonosporaceae</taxon>
        <taxon>Actinomadura</taxon>
    </lineage>
</organism>
<dbReference type="STRING" id="1220554.GCA_001552135_08302"/>
<reference evidence="2 3" key="1">
    <citation type="submission" date="2019-08" db="EMBL/GenBank/DDBJ databases">
        <title>Actinomadura sp. nov. CYP1-5 isolated from mountain soil.</title>
        <authorList>
            <person name="Songsumanus A."/>
            <person name="Kuncharoen N."/>
            <person name="Kudo T."/>
            <person name="Yuki M."/>
            <person name="Igarashi Y."/>
            <person name="Tanasupawat S."/>
        </authorList>
    </citation>
    <scope>NUCLEOTIDE SEQUENCE [LARGE SCALE GENOMIC DNA]</scope>
    <source>
        <strain evidence="2 3">JCM 14158</strain>
    </source>
</reference>
<dbReference type="InterPro" id="IPR027417">
    <property type="entry name" value="P-loop_NTPase"/>
</dbReference>
<accession>A0A5D0NQ42</accession>
<dbReference type="InterPro" id="IPR047738">
    <property type="entry name" value="SAV_2336-like_N"/>
</dbReference>
<gene>
    <name evidence="2" type="ORF">FXF69_15420</name>
</gene>
<dbReference type="EMBL" id="VSFG01000002">
    <property type="protein sequence ID" value="TYB46606.1"/>
    <property type="molecule type" value="Genomic_DNA"/>
</dbReference>
<sequence>MTIDRLRDALSATGPPPDALELSEILWLACHITPPDDEPSPEPLPAVPRVAEEPPPRPDAAPGPRPAPEALSPLHPRAAPEAREGPAAVPERGGEAAEVLVPTAPMLADPLGVQRALRPLKRRVPSRHRFGLDEDATAARVADTGVWTPVLVPEPERWLSLTFVVDTGPTMRLWRPLARELTETLLRQGAFRDVHVAYLDTTGGVAATPGAPCQDPGTLLDASGRRAVLVLSDCSGPHWWDGRAARAVRRWARAGPTALLQPLAERLWRRTAAPAVPGVAVLPRPGAPNTDLRFVPYDGDAKAGVPVPVLEVAPRWFGAWARLVSGSDPQPAAVATLPARPPAAAAPVRRERELPVGERVRRFLATASADAAELAAHVAVSVPSLPVMRLIQHRILGGSGPGQLAEVLLSGLLRPVGGVRYEFVPGAREALLDTLPRPEGLHTRHVLEAVSAEIERRAGTSGERFRALLPTDGGPVKLTADTDHFALLTPETRTTLTPGAVDTPDLLGTPLGRLPDDWDRSPPRPIPLGIDGEGPEVDILRGNLAKAHGLIVGPGVARRRLLQTIAWSVALTHAPNLVTFVLAPSTRRRFTAALRRLPHVVSEFRDGRSSSPPLTELPAFIETERRRRAAILESAGVDTWDEYQAAIAVGQALDPLPALLVILDNVGPVLKAQPELIDSLARLCEACPAQGIRFVFGSPDASQLQSLLPFIGWQFGPSPLGDHLSHLHITGYGVRPAFQPLSISPEVGNNLSDLMLQAAMPEEPVTTARTSEAVSAVAVPEFDVLRLNEGGPSGMFEDAWAQPASVPRHPAIGFDPDGNIVALYAVDHSEGLPHGLIVGDTEARQRVVRAIVLALAAGYSPGDLAFAFAGLGENPLGEAFALPHVSFSDEELLGSRERLQQFLEYLSGELDARATTPFPESMPRLLVVADVSLTFPSSRREVGEALLSVAQRGRALGMQLLLMSTAVEDTTIWNRFLPLLGWRIAANRVSPAELRRVLGRATLPFPDERTSYLLAGDGRPRRFTVADEPPPEVVADFIDRAKEARSPRAPARRMSVLDQDAENGAITEMLWELYSARSGSRHLVFEGMDRHLMVRAARLYGRLLRDQGSLYNGEVREVPRPVGEPVTTWRQLFQENRGNVLLIHLDEVEHLSAPLQSSFLGGVPRMMDVYGEDPVVILCGDTDDVDRLRRTDLLFTHRYQVIAGFGAARSPDAAARLNARVHAGRDTDTGEHVLLDFAVDRHLLVSGPSGSGKATLLKRLRNEIRAHANAAVYSLNGDDYSGRAASAVSAAERAETPLAARDFDRQLEDAITRVEVRAGSGLGHDVYLVVRNRRRLLQEDPLLPLLPLLRSSPANGLHLIVSRHQISFGEPGDPLVETLRDVGAPVLLLGHAGGQEADLWELPSAVRGPIPRGQGLLAYPGRHRFITLRP</sequence>
<dbReference type="Gene3D" id="3.40.50.300">
    <property type="entry name" value="P-loop containing nucleotide triphosphate hydrolases"/>
    <property type="match status" value="3"/>
</dbReference>
<feature type="region of interest" description="Disordered" evidence="1">
    <location>
        <begin position="32"/>
        <end position="94"/>
    </location>
</feature>
<comment type="caution">
    <text evidence="2">The sequence shown here is derived from an EMBL/GenBank/DDBJ whole genome shotgun (WGS) entry which is preliminary data.</text>
</comment>
<evidence type="ECO:0000256" key="1">
    <source>
        <dbReference type="SAM" id="MobiDB-lite"/>
    </source>
</evidence>
<feature type="compositionally biased region" description="Pro residues" evidence="1">
    <location>
        <begin position="57"/>
        <end position="67"/>
    </location>
</feature>
<dbReference type="RefSeq" id="WP_148344320.1">
    <property type="nucleotide sequence ID" value="NZ_VSFG01000002.1"/>
</dbReference>
<dbReference type="NCBIfam" id="NF041121">
    <property type="entry name" value="SAV_2336_NTERM"/>
    <property type="match status" value="1"/>
</dbReference>
<evidence type="ECO:0000313" key="2">
    <source>
        <dbReference type="EMBL" id="TYB46606.1"/>
    </source>
</evidence>
<keyword evidence="3" id="KW-1185">Reference proteome</keyword>
<proteinExistence type="predicted"/>
<dbReference type="Proteomes" id="UP000323380">
    <property type="component" value="Unassembled WGS sequence"/>
</dbReference>
<evidence type="ECO:0000313" key="3">
    <source>
        <dbReference type="Proteomes" id="UP000323380"/>
    </source>
</evidence>